<dbReference type="Gene3D" id="3.40.1550.10">
    <property type="entry name" value="CheC-like"/>
    <property type="match status" value="1"/>
</dbReference>
<evidence type="ECO:0000313" key="3">
    <source>
        <dbReference type="EMBL" id="MST50541.1"/>
    </source>
</evidence>
<evidence type="ECO:0000256" key="1">
    <source>
        <dbReference type="ARBA" id="ARBA00022500"/>
    </source>
</evidence>
<comment type="caution">
    <text evidence="3">The sequence shown here is derived from an EMBL/GenBank/DDBJ whole genome shotgun (WGS) entry which is preliminary data.</text>
</comment>
<reference evidence="3 4" key="1">
    <citation type="submission" date="2019-08" db="EMBL/GenBank/DDBJ databases">
        <title>In-depth cultivation of the pig gut microbiome towards novel bacterial diversity and tailored functional studies.</title>
        <authorList>
            <person name="Wylensek D."/>
            <person name="Hitch T.C.A."/>
            <person name="Clavel T."/>
        </authorList>
    </citation>
    <scope>NUCLEOTIDE SEQUENCE [LARGE SCALE GENOMIC DNA]</scope>
    <source>
        <strain evidence="3 4">RF-GAM-744-WT-7</strain>
    </source>
</reference>
<evidence type="ECO:0000313" key="4">
    <source>
        <dbReference type="Proteomes" id="UP000442535"/>
    </source>
</evidence>
<protein>
    <submittedName>
        <fullName evidence="3">Chemotaxis protein CheX</fullName>
    </submittedName>
</protein>
<dbReference type="InterPro" id="IPR028976">
    <property type="entry name" value="CheC-like_sf"/>
</dbReference>
<keyword evidence="1" id="KW-0145">Chemotaxis</keyword>
<evidence type="ECO:0000259" key="2">
    <source>
        <dbReference type="Pfam" id="PF13690"/>
    </source>
</evidence>
<dbReference type="Proteomes" id="UP000442535">
    <property type="component" value="Unassembled WGS sequence"/>
</dbReference>
<name>A0A7K0K4Z6_9ACTO</name>
<sequence>MEENIRQAVTMIANEIFYALIDKVPNTVFETDAEIEPFTNPIYSWVDSKGNRKFRVVMSMEKSTSEELTRAMFTLAETDEVTEEDINDAFGEIANVVGGNLKAVVEDSGTLTIPKVSTEKPWGQDPPIVALNFNWKGNFLIISISDLASMVEE</sequence>
<dbReference type="InterPro" id="IPR028051">
    <property type="entry name" value="CheX-like_dom"/>
</dbReference>
<accession>A0A7K0K4Z6</accession>
<organism evidence="3 4">
    <name type="scientific">Mobiluncus porci</name>
    <dbReference type="NCBI Taxonomy" id="2652278"/>
    <lineage>
        <taxon>Bacteria</taxon>
        <taxon>Bacillati</taxon>
        <taxon>Actinomycetota</taxon>
        <taxon>Actinomycetes</taxon>
        <taxon>Actinomycetales</taxon>
        <taxon>Actinomycetaceae</taxon>
        <taxon>Mobiluncus</taxon>
    </lineage>
</organism>
<proteinExistence type="predicted"/>
<keyword evidence="4" id="KW-1185">Reference proteome</keyword>
<feature type="domain" description="Chemotaxis phosphatase CheX-like" evidence="2">
    <location>
        <begin position="43"/>
        <end position="120"/>
    </location>
</feature>
<dbReference type="Pfam" id="PF13690">
    <property type="entry name" value="CheX"/>
    <property type="match status" value="1"/>
</dbReference>
<gene>
    <name evidence="3" type="ORF">FYJ63_09965</name>
</gene>
<dbReference type="GO" id="GO:0006935">
    <property type="term" value="P:chemotaxis"/>
    <property type="evidence" value="ECO:0007669"/>
    <property type="project" value="UniProtKB-KW"/>
</dbReference>
<dbReference type="SUPFAM" id="SSF103039">
    <property type="entry name" value="CheC-like"/>
    <property type="match status" value="1"/>
</dbReference>
<dbReference type="EMBL" id="VUMY01000022">
    <property type="protein sequence ID" value="MST50541.1"/>
    <property type="molecule type" value="Genomic_DNA"/>
</dbReference>
<dbReference type="AlphaFoldDB" id="A0A7K0K4Z6"/>